<dbReference type="STRING" id="1079994.SAMN04488565_2693"/>
<feature type="domain" description="Methylated-DNA-[protein]-cysteine S-methyltransferase DNA binding" evidence="2">
    <location>
        <begin position="5"/>
        <end position="65"/>
    </location>
</feature>
<name>A0A1H1BAN0_9MICO</name>
<dbReference type="InterPro" id="IPR014048">
    <property type="entry name" value="MethylDNA_cys_MeTrfase_DNA-bd"/>
</dbReference>
<dbReference type="RefSeq" id="WP_074690401.1">
    <property type="nucleotide sequence ID" value="NZ_FNKB01000002.1"/>
</dbReference>
<dbReference type="InterPro" id="IPR036217">
    <property type="entry name" value="MethylDNA_cys_MeTrfase_DNAb"/>
</dbReference>
<sequence length="136" mass="14006">MPSAEFVEAVLDVVVRIPPGRVMTYGDVGIAIGSSAPRAVGRVLALYGHASPWWRVVPASGKPPQGHAALALPHYLDEGTPIRPTGTARAGTARAGTAAAASAPAARRAALSGDYRIALSAARLPYTHDIYGEVAL</sequence>
<dbReference type="GO" id="GO:0032259">
    <property type="term" value="P:methylation"/>
    <property type="evidence" value="ECO:0007669"/>
    <property type="project" value="UniProtKB-KW"/>
</dbReference>
<dbReference type="InterPro" id="IPR036388">
    <property type="entry name" value="WH-like_DNA-bd_sf"/>
</dbReference>
<dbReference type="EMBL" id="FNKB01000002">
    <property type="protein sequence ID" value="SDQ49005.1"/>
    <property type="molecule type" value="Genomic_DNA"/>
</dbReference>
<evidence type="ECO:0000259" key="2">
    <source>
        <dbReference type="Pfam" id="PF01035"/>
    </source>
</evidence>
<dbReference type="PANTHER" id="PTHR42942">
    <property type="entry name" value="6-O-METHYLGUANINE DNA METHYLTRANSFERASE"/>
    <property type="match status" value="1"/>
</dbReference>
<evidence type="ECO:0000313" key="3">
    <source>
        <dbReference type="EMBL" id="SDQ49005.1"/>
    </source>
</evidence>
<dbReference type="Gene3D" id="1.10.10.10">
    <property type="entry name" value="Winged helix-like DNA-binding domain superfamily/Winged helix DNA-binding domain"/>
    <property type="match status" value="1"/>
</dbReference>
<proteinExistence type="predicted"/>
<dbReference type="GO" id="GO:0006281">
    <property type="term" value="P:DNA repair"/>
    <property type="evidence" value="ECO:0007669"/>
    <property type="project" value="InterPro"/>
</dbReference>
<accession>A0A1H1BAN0</accession>
<keyword evidence="3" id="KW-0808">Transferase</keyword>
<dbReference type="Proteomes" id="UP000182690">
    <property type="component" value="Unassembled WGS sequence"/>
</dbReference>
<keyword evidence="1" id="KW-0227">DNA damage</keyword>
<dbReference type="CDD" id="cd06445">
    <property type="entry name" value="ATase"/>
    <property type="match status" value="1"/>
</dbReference>
<dbReference type="OrthoDB" id="9132167at2"/>
<dbReference type="SUPFAM" id="SSF46767">
    <property type="entry name" value="Methylated DNA-protein cysteine methyltransferase, C-terminal domain"/>
    <property type="match status" value="1"/>
</dbReference>
<dbReference type="AlphaFoldDB" id="A0A1H1BAN0"/>
<evidence type="ECO:0000313" key="4">
    <source>
        <dbReference type="Proteomes" id="UP000182690"/>
    </source>
</evidence>
<protein>
    <submittedName>
        <fullName evidence="3">6-O-methylguanine DNA methyltransferase, DNA binding domain</fullName>
    </submittedName>
</protein>
<dbReference type="InterPro" id="IPR052520">
    <property type="entry name" value="ATL_DNA_repair"/>
</dbReference>
<dbReference type="PANTHER" id="PTHR42942:SF1">
    <property type="entry name" value="ALKYLTRANSFERASE-LIKE PROTEIN 1"/>
    <property type="match status" value="1"/>
</dbReference>
<organism evidence="3 4">
    <name type="scientific">Leucobacter chromiiresistens</name>
    <dbReference type="NCBI Taxonomy" id="1079994"/>
    <lineage>
        <taxon>Bacteria</taxon>
        <taxon>Bacillati</taxon>
        <taxon>Actinomycetota</taxon>
        <taxon>Actinomycetes</taxon>
        <taxon>Micrococcales</taxon>
        <taxon>Microbacteriaceae</taxon>
        <taxon>Leucobacter</taxon>
    </lineage>
</organism>
<dbReference type="Pfam" id="PF01035">
    <property type="entry name" value="DNA_binding_1"/>
    <property type="match status" value="1"/>
</dbReference>
<keyword evidence="3" id="KW-0489">Methyltransferase</keyword>
<dbReference type="GO" id="GO:0008168">
    <property type="term" value="F:methyltransferase activity"/>
    <property type="evidence" value="ECO:0007669"/>
    <property type="project" value="UniProtKB-KW"/>
</dbReference>
<gene>
    <name evidence="3" type="ORF">SAMN04488565_2693</name>
</gene>
<dbReference type="eggNOG" id="COG3695">
    <property type="taxonomic scope" value="Bacteria"/>
</dbReference>
<reference evidence="3 4" key="1">
    <citation type="submission" date="2016-10" db="EMBL/GenBank/DDBJ databases">
        <authorList>
            <person name="de Groot N.N."/>
        </authorList>
    </citation>
    <scope>NUCLEOTIDE SEQUENCE [LARGE SCALE GENOMIC DNA]</scope>
    <source>
        <strain evidence="3 4">DSM 22788</strain>
    </source>
</reference>
<evidence type="ECO:0000256" key="1">
    <source>
        <dbReference type="ARBA" id="ARBA00022763"/>
    </source>
</evidence>